<proteinExistence type="predicted"/>
<protein>
    <submittedName>
        <fullName evidence="1">Uncharacterized protein</fullName>
    </submittedName>
</protein>
<dbReference type="Proteomes" id="UP000008674">
    <property type="component" value="Chromosome"/>
</dbReference>
<reference evidence="1 2" key="1">
    <citation type="journal article" date="2005" name="Proc. Natl. Acad. Sci. U.S.A.">
        <title>The genome of Salinibacter ruber: convergence and gene exchange among hyperhalophilic bacteria and archaea.</title>
        <authorList>
            <person name="Mongodin E.F."/>
            <person name="Nelson K.E."/>
            <person name="Daugherty S."/>
            <person name="Deboy R.T."/>
            <person name="Wister J."/>
            <person name="Khouri H."/>
            <person name="Weidman J."/>
            <person name="Walsh D.A."/>
            <person name="Papke R.T."/>
            <person name="Sanchez Perez G."/>
            <person name="Sharma A.K."/>
            <person name="Nesbo C.L."/>
            <person name="MacLeod D."/>
            <person name="Bapteste E."/>
            <person name="Doolittle W.F."/>
            <person name="Charlebois R.L."/>
            <person name="Legault B."/>
            <person name="Rodriguez-Valera F."/>
        </authorList>
    </citation>
    <scope>NUCLEOTIDE SEQUENCE [LARGE SCALE GENOMIC DNA]</scope>
    <source>
        <strain evidence="2">DSM 13855 / CECT 5946 / M31</strain>
    </source>
</reference>
<dbReference type="AlphaFoldDB" id="Q2S643"/>
<organism evidence="1 2">
    <name type="scientific">Salinibacter ruber (strain DSM 13855 / M31)</name>
    <dbReference type="NCBI Taxonomy" id="309807"/>
    <lineage>
        <taxon>Bacteria</taxon>
        <taxon>Pseudomonadati</taxon>
        <taxon>Rhodothermota</taxon>
        <taxon>Rhodothermia</taxon>
        <taxon>Rhodothermales</taxon>
        <taxon>Salinibacteraceae</taxon>
        <taxon>Salinibacter</taxon>
    </lineage>
</organism>
<gene>
    <name evidence="1" type="ordered locus">SRU_0186</name>
</gene>
<name>Q2S643_SALRD</name>
<dbReference type="KEGG" id="sru:SRU_0186"/>
<accession>Q2S643</accession>
<sequence length="41" mass="4925">MRCWEQVRKRLTSLGEGLGEKIIHHDPGSVYASYRWHEEIR</sequence>
<dbReference type="EnsemblBacteria" id="ABC45179">
    <property type="protein sequence ID" value="ABC45179"/>
    <property type="gene ID" value="SRU_0186"/>
</dbReference>
<evidence type="ECO:0000313" key="2">
    <source>
        <dbReference type="Proteomes" id="UP000008674"/>
    </source>
</evidence>
<dbReference type="EMBL" id="CP000159">
    <property type="protein sequence ID" value="ABC45179.1"/>
    <property type="molecule type" value="Genomic_DNA"/>
</dbReference>
<evidence type="ECO:0000313" key="1">
    <source>
        <dbReference type="EMBL" id="ABC45179.1"/>
    </source>
</evidence>
<keyword evidence="2" id="KW-1185">Reference proteome</keyword>
<dbReference type="HOGENOM" id="CLU_3276446_0_0_10"/>